<dbReference type="SUPFAM" id="SSF56752">
    <property type="entry name" value="D-aminoacid aminotransferase-like PLP-dependent enzymes"/>
    <property type="match status" value="1"/>
</dbReference>
<dbReference type="InterPro" id="IPR050571">
    <property type="entry name" value="Class-IV_PLP-Dep_Aminotrnsfr"/>
</dbReference>
<reference evidence="2" key="1">
    <citation type="submission" date="2022-10" db="EMBL/GenBank/DDBJ databases">
        <title>Rhodococcus sp.75.</title>
        <authorList>
            <person name="Sun M."/>
        </authorList>
    </citation>
    <scope>NUCLEOTIDE SEQUENCE</scope>
    <source>
        <strain evidence="2">75</strain>
    </source>
</reference>
<name>A0ABY6P095_9NOCA</name>
<evidence type="ECO:0000256" key="1">
    <source>
        <dbReference type="ARBA" id="ARBA00009320"/>
    </source>
</evidence>
<dbReference type="InterPro" id="IPR043132">
    <property type="entry name" value="BCAT-like_C"/>
</dbReference>
<keyword evidence="3" id="KW-1185">Reference proteome</keyword>
<dbReference type="RefSeq" id="WP_265383185.1">
    <property type="nucleotide sequence ID" value="NZ_CP110615.1"/>
</dbReference>
<dbReference type="InterPro" id="IPR043131">
    <property type="entry name" value="BCAT-like_N"/>
</dbReference>
<gene>
    <name evidence="2" type="ORF">RHODO2019_00770</name>
</gene>
<dbReference type="Pfam" id="PF01063">
    <property type="entry name" value="Aminotran_4"/>
    <property type="match status" value="1"/>
</dbReference>
<dbReference type="PANTHER" id="PTHR42743:SF11">
    <property type="entry name" value="AMINODEOXYCHORISMATE LYASE"/>
    <property type="match status" value="1"/>
</dbReference>
<dbReference type="PANTHER" id="PTHR42743">
    <property type="entry name" value="AMINO-ACID AMINOTRANSFERASE"/>
    <property type="match status" value="1"/>
</dbReference>
<dbReference type="EC" id="4.1.3.38" evidence="2"/>
<evidence type="ECO:0000313" key="3">
    <source>
        <dbReference type="Proteomes" id="UP001164965"/>
    </source>
</evidence>
<accession>A0ABY6P095</accession>
<dbReference type="NCBIfam" id="NF005886">
    <property type="entry name" value="PRK07849.1-1"/>
    <property type="match status" value="1"/>
</dbReference>
<evidence type="ECO:0000313" key="2">
    <source>
        <dbReference type="EMBL" id="UZJ25079.1"/>
    </source>
</evidence>
<dbReference type="NCBIfam" id="NF005887">
    <property type="entry name" value="PRK07849.1-2"/>
    <property type="match status" value="1"/>
</dbReference>
<dbReference type="InterPro" id="IPR036038">
    <property type="entry name" value="Aminotransferase-like"/>
</dbReference>
<protein>
    <submittedName>
        <fullName evidence="2">Aminodeoxychorismate lyase</fullName>
        <ecNumber evidence="2">4.1.3.38</ecNumber>
    </submittedName>
</protein>
<dbReference type="GO" id="GO:0008696">
    <property type="term" value="F:4-amino-4-deoxychorismate lyase activity"/>
    <property type="evidence" value="ECO:0007669"/>
    <property type="project" value="UniProtKB-EC"/>
</dbReference>
<dbReference type="Gene3D" id="3.30.470.10">
    <property type="match status" value="1"/>
</dbReference>
<comment type="similarity">
    <text evidence="1">Belongs to the class-IV pyridoxal-phosphate-dependent aminotransferase family.</text>
</comment>
<keyword evidence="2" id="KW-0456">Lyase</keyword>
<dbReference type="EMBL" id="CP110615">
    <property type="protein sequence ID" value="UZJ25079.1"/>
    <property type="molecule type" value="Genomic_DNA"/>
</dbReference>
<dbReference type="Proteomes" id="UP001164965">
    <property type="component" value="Chromosome"/>
</dbReference>
<dbReference type="Gene3D" id="3.20.10.10">
    <property type="entry name" value="D-amino Acid Aminotransferase, subunit A, domain 2"/>
    <property type="match status" value="1"/>
</dbReference>
<organism evidence="2 3">
    <name type="scientific">Rhodococcus antarcticus</name>
    <dbReference type="NCBI Taxonomy" id="2987751"/>
    <lineage>
        <taxon>Bacteria</taxon>
        <taxon>Bacillati</taxon>
        <taxon>Actinomycetota</taxon>
        <taxon>Actinomycetes</taxon>
        <taxon>Mycobacteriales</taxon>
        <taxon>Nocardiaceae</taxon>
        <taxon>Rhodococcus</taxon>
    </lineage>
</organism>
<dbReference type="InterPro" id="IPR001544">
    <property type="entry name" value="Aminotrans_IV"/>
</dbReference>
<proteinExistence type="inferred from homology"/>
<sequence length="283" mass="29971">MTVQVLVTLDGTVRDPEVPLLAADDLAAVRGDGVFETLLVRDGVVREQEAHLARLVRSARALELGEPDLDAWRACIAVVRERWASIGGGREEDLVVRLVLSRGREGTGTTTAWATGSPVSETAVHQRAHGVSVLRLERGFASDVAERAPWLLLGAKTLSYAVNMAALRHAAERGADDVVHTSADGFVLEGPTSTVVVATGRALRTPPADTGILPGTTQQALFRAATVAGWDCRVEPVRADELEAADGVWLLSSVRLLARVHTLDGTPLHTASGVHGELTALLG</sequence>